<sequence>MPKHRISPTLLALALGAAFPMQAAMAQTAPAPEAKKDVNQLEAVIVTGSRRAENLKDVSLSISAIKSEELDTYNASGQDVRALSGKVPSLNIESDYGRTFPRFYVRGLGNTDFDMNASQPVGLVYDDVVQESIALKGFPVFDMEQVELLRGPQGTLFGRNSPAGVMKFDSAKPTKRLEGYANFSYGRWNSANLEAAVNVPLNDDWQMRVAGIAQHQDNRVHNPLPTGTKDLEGYNDKALRVQAAYKNGGFSALLKVQARDYAGTATTFRANIIKRGTNDLVDGYSDGYYPTDGYNSQTLKSSEVSARLRWDFDGMSLYSITAHDQAKFYSRGDVDGGFGCRFCNIPDGPSYPGQPALIPFDAQTADGIPYLRQTTQEFRLQSNTGDPLQWIGGLYYFNEKLQVDSFNFDSFTAGGPQNGYAVQHQEAKSWAAFGNVKYAVTPALKVTAGLRYTDDKKDFDAQRTQHPTLPNIALVTAHPKSSNWSWDLSANYSIDKSTSVFTRVATGYRAPSIQGRILFFDASSVPAGTSPISIANSEKVLSVEAGFKADLLDNTARITGTVFKYRVKDMQLTAGSGSINQNRLVNAARAEGQGFEIDGQAIIARDWRTTLGLSYNDTEIKDPNLYVAPCGNANFQFLQANTGCTVTNAAGPNGTVSINGNPLPRAPKWVANWTLKYSTEIGNGELTVLTDWAYKDKYNMFLYEAKEYTAKAALEGGLRVGYGWANGKYEVAAYSRNITNHRQIIAAIDFDNLTGIVNEPRSYGVQFKASF</sequence>
<evidence type="ECO:0000256" key="9">
    <source>
        <dbReference type="ARBA" id="ARBA00023136"/>
    </source>
</evidence>
<keyword evidence="10 11" id="KW-0998">Cell outer membrane</keyword>
<keyword evidence="7" id="KW-0406">Ion transport</keyword>
<evidence type="ECO:0000256" key="13">
    <source>
        <dbReference type="SAM" id="SignalP"/>
    </source>
</evidence>
<dbReference type="GO" id="GO:0006826">
    <property type="term" value="P:iron ion transport"/>
    <property type="evidence" value="ECO:0007669"/>
    <property type="project" value="UniProtKB-KW"/>
</dbReference>
<evidence type="ECO:0000256" key="10">
    <source>
        <dbReference type="ARBA" id="ARBA00023237"/>
    </source>
</evidence>
<keyword evidence="17" id="KW-1185">Reference proteome</keyword>
<keyword evidence="5 11" id="KW-0812">Transmembrane</keyword>
<keyword evidence="4" id="KW-0410">Iron transport</keyword>
<keyword evidence="8 12" id="KW-0798">TonB box</keyword>
<evidence type="ECO:0000256" key="11">
    <source>
        <dbReference type="PROSITE-ProRule" id="PRU01360"/>
    </source>
</evidence>
<evidence type="ECO:0000313" key="16">
    <source>
        <dbReference type="EMBL" id="TCU90965.1"/>
    </source>
</evidence>
<dbReference type="InterPro" id="IPR012910">
    <property type="entry name" value="Plug_dom"/>
</dbReference>
<proteinExistence type="inferred from homology"/>
<gene>
    <name evidence="16" type="ORF">EV671_102843</name>
</gene>
<accession>A0A4R3UHE8</accession>
<dbReference type="Pfam" id="PF07715">
    <property type="entry name" value="Plug"/>
    <property type="match status" value="1"/>
</dbReference>
<evidence type="ECO:0000256" key="4">
    <source>
        <dbReference type="ARBA" id="ARBA00022496"/>
    </source>
</evidence>
<organism evidence="16 17">
    <name type="scientific">Roseateles saccharophilus</name>
    <name type="common">Pseudomonas saccharophila</name>
    <dbReference type="NCBI Taxonomy" id="304"/>
    <lineage>
        <taxon>Bacteria</taxon>
        <taxon>Pseudomonadati</taxon>
        <taxon>Pseudomonadota</taxon>
        <taxon>Betaproteobacteria</taxon>
        <taxon>Burkholderiales</taxon>
        <taxon>Sphaerotilaceae</taxon>
        <taxon>Roseateles</taxon>
    </lineage>
</organism>
<reference evidence="16 17" key="1">
    <citation type="submission" date="2019-03" db="EMBL/GenBank/DDBJ databases">
        <title>Genomic Encyclopedia of Type Strains, Phase IV (KMG-IV): sequencing the most valuable type-strain genomes for metagenomic binning, comparative biology and taxonomic classification.</title>
        <authorList>
            <person name="Goeker M."/>
        </authorList>
    </citation>
    <scope>NUCLEOTIDE SEQUENCE [LARGE SCALE GENOMIC DNA]</scope>
    <source>
        <strain evidence="16 17">DSM 654</strain>
    </source>
</reference>
<evidence type="ECO:0000259" key="15">
    <source>
        <dbReference type="Pfam" id="PF07715"/>
    </source>
</evidence>
<dbReference type="SUPFAM" id="SSF56935">
    <property type="entry name" value="Porins"/>
    <property type="match status" value="1"/>
</dbReference>
<feature type="domain" description="TonB-dependent receptor plug" evidence="15">
    <location>
        <begin position="55"/>
        <end position="165"/>
    </location>
</feature>
<feature type="chain" id="PRO_5020260681" evidence="13">
    <location>
        <begin position="24"/>
        <end position="771"/>
    </location>
</feature>
<keyword evidence="6" id="KW-0408">Iron</keyword>
<evidence type="ECO:0000256" key="7">
    <source>
        <dbReference type="ARBA" id="ARBA00023065"/>
    </source>
</evidence>
<dbReference type="AlphaFoldDB" id="A0A4R3UHE8"/>
<comment type="similarity">
    <text evidence="11 12">Belongs to the TonB-dependent receptor family.</text>
</comment>
<evidence type="ECO:0000256" key="1">
    <source>
        <dbReference type="ARBA" id="ARBA00004571"/>
    </source>
</evidence>
<evidence type="ECO:0000259" key="14">
    <source>
        <dbReference type="Pfam" id="PF00593"/>
    </source>
</evidence>
<dbReference type="Pfam" id="PF00593">
    <property type="entry name" value="TonB_dep_Rec_b-barrel"/>
    <property type="match status" value="1"/>
</dbReference>
<comment type="caution">
    <text evidence="16">The sequence shown here is derived from an EMBL/GenBank/DDBJ whole genome shotgun (WGS) entry which is preliminary data.</text>
</comment>
<protein>
    <submittedName>
        <fullName evidence="16">Iron complex outermembrane receptor protein</fullName>
    </submittedName>
</protein>
<name>A0A4R3UHE8_ROSSA</name>
<evidence type="ECO:0000256" key="6">
    <source>
        <dbReference type="ARBA" id="ARBA00023004"/>
    </source>
</evidence>
<dbReference type="Gene3D" id="2.40.170.20">
    <property type="entry name" value="TonB-dependent receptor, beta-barrel domain"/>
    <property type="match status" value="1"/>
</dbReference>
<evidence type="ECO:0000256" key="3">
    <source>
        <dbReference type="ARBA" id="ARBA00022452"/>
    </source>
</evidence>
<dbReference type="InterPro" id="IPR039426">
    <property type="entry name" value="TonB-dep_rcpt-like"/>
</dbReference>
<dbReference type="PANTHER" id="PTHR32552">
    <property type="entry name" value="FERRICHROME IRON RECEPTOR-RELATED"/>
    <property type="match status" value="1"/>
</dbReference>
<dbReference type="PROSITE" id="PS52016">
    <property type="entry name" value="TONB_DEPENDENT_REC_3"/>
    <property type="match status" value="1"/>
</dbReference>
<keyword evidence="9 11" id="KW-0472">Membrane</keyword>
<feature type="signal peptide" evidence="13">
    <location>
        <begin position="1"/>
        <end position="23"/>
    </location>
</feature>
<dbReference type="EMBL" id="SMBU01000028">
    <property type="protein sequence ID" value="TCU90965.1"/>
    <property type="molecule type" value="Genomic_DNA"/>
</dbReference>
<evidence type="ECO:0000313" key="17">
    <source>
        <dbReference type="Proteomes" id="UP000295110"/>
    </source>
</evidence>
<dbReference type="Proteomes" id="UP000295110">
    <property type="component" value="Unassembled WGS sequence"/>
</dbReference>
<evidence type="ECO:0000256" key="8">
    <source>
        <dbReference type="ARBA" id="ARBA00023077"/>
    </source>
</evidence>
<evidence type="ECO:0000256" key="5">
    <source>
        <dbReference type="ARBA" id="ARBA00022692"/>
    </source>
</evidence>
<keyword evidence="13" id="KW-0732">Signal</keyword>
<feature type="domain" description="TonB-dependent receptor-like beta-barrel" evidence="14">
    <location>
        <begin position="269"/>
        <end position="706"/>
    </location>
</feature>
<dbReference type="PANTHER" id="PTHR32552:SF81">
    <property type="entry name" value="TONB-DEPENDENT OUTER MEMBRANE RECEPTOR"/>
    <property type="match status" value="1"/>
</dbReference>
<keyword evidence="3 11" id="KW-1134">Transmembrane beta strand</keyword>
<dbReference type="InterPro" id="IPR000531">
    <property type="entry name" value="Beta-barrel_TonB"/>
</dbReference>
<keyword evidence="16" id="KW-0675">Receptor</keyword>
<dbReference type="GO" id="GO:0009279">
    <property type="term" value="C:cell outer membrane"/>
    <property type="evidence" value="ECO:0007669"/>
    <property type="project" value="UniProtKB-SubCell"/>
</dbReference>
<dbReference type="RefSeq" id="WP_132574812.1">
    <property type="nucleotide sequence ID" value="NZ_CBCSGL010000027.1"/>
</dbReference>
<dbReference type="OrthoDB" id="8538693at2"/>
<keyword evidence="2 11" id="KW-0813">Transport</keyword>
<evidence type="ECO:0000256" key="2">
    <source>
        <dbReference type="ARBA" id="ARBA00022448"/>
    </source>
</evidence>
<evidence type="ECO:0000256" key="12">
    <source>
        <dbReference type="RuleBase" id="RU003357"/>
    </source>
</evidence>
<comment type="subcellular location">
    <subcellularLocation>
        <location evidence="1 11">Cell outer membrane</location>
        <topology evidence="1 11">Multi-pass membrane protein</topology>
    </subcellularLocation>
</comment>
<dbReference type="InterPro" id="IPR036942">
    <property type="entry name" value="Beta-barrel_TonB_sf"/>
</dbReference>